<name>A0A0B8NQL9_9NOCA</name>
<evidence type="ECO:0000313" key="3">
    <source>
        <dbReference type="Proteomes" id="UP000037179"/>
    </source>
</evidence>
<evidence type="ECO:0000313" key="4">
    <source>
        <dbReference type="Proteomes" id="UP000180166"/>
    </source>
</evidence>
<accession>A0A0B8NQL9</accession>
<dbReference type="PROSITE" id="PS51257">
    <property type="entry name" value="PROKAR_LIPOPROTEIN"/>
    <property type="match status" value="1"/>
</dbReference>
<dbReference type="RefSeq" id="WP_081986305.1">
    <property type="nucleotide sequence ID" value="NZ_AP017900.1"/>
</dbReference>
<gene>
    <name evidence="1" type="ORF">NS506_07006</name>
    <name evidence="2" type="ORF">NSK11_contig00160-0009</name>
</gene>
<reference evidence="2 3" key="2">
    <citation type="journal article" date="2016" name="Genome Announc.">
        <title>Draft Genome Sequence of Erythromycin- and Oxytetracycline-Sensitive Nocardia seriolae Strain U-1 (NBRC 110359).</title>
        <authorList>
            <person name="Imajoh M."/>
            <person name="Sukeda M."/>
            <person name="Shimizu M."/>
            <person name="Yamane J."/>
            <person name="Ohnishi K."/>
            <person name="Oshima S."/>
        </authorList>
    </citation>
    <scope>NUCLEOTIDE SEQUENCE [LARGE SCALE GENOMIC DNA]</scope>
    <source>
        <strain evidence="2 3">U-1</strain>
    </source>
</reference>
<sequence length="178" mass="18781">MRTVLARIVVVVGAVIIAAGCGVDDHQQDAPTGSALFDPCQDIKDSVFKKAGFDPATKKHPVPEFPERCSVESPSGNGLVLEHYLSMGVPEFDRALARQQSTLGDKIKKVTVNGRDAFTEPQTLTMFGSSSPLGCAVNLRTKLGMLRIGSSLTRNGADGCTEALAAATVLEPSLGPNR</sequence>
<dbReference type="Proteomes" id="UP000180166">
    <property type="component" value="Chromosome"/>
</dbReference>
<organism evidence="2 3">
    <name type="scientific">Nocardia seriolae</name>
    <dbReference type="NCBI Taxonomy" id="37332"/>
    <lineage>
        <taxon>Bacteria</taxon>
        <taxon>Bacillati</taxon>
        <taxon>Actinomycetota</taxon>
        <taxon>Actinomycetes</taxon>
        <taxon>Mycobacteriales</taxon>
        <taxon>Nocardiaceae</taxon>
        <taxon>Nocardia</taxon>
    </lineage>
</organism>
<proteinExistence type="predicted"/>
<reference evidence="3" key="1">
    <citation type="submission" date="2015-07" db="EMBL/GenBank/DDBJ databases">
        <title>Nocardia seriolae U-1 whole genome shotgun sequence.</title>
        <authorList>
            <person name="Imajoh M."/>
            <person name="Fukumoto Y."/>
            <person name="Sukeda M."/>
            <person name="Yamane J."/>
            <person name="Yamasaki K."/>
            <person name="Shimizu M."/>
            <person name="Ohnishi K."/>
            <person name="Oshima S."/>
        </authorList>
    </citation>
    <scope>NUCLEOTIDE SEQUENCE [LARGE SCALE GENOMIC DNA]</scope>
    <source>
        <strain evidence="3">U-1</strain>
    </source>
</reference>
<dbReference type="KEGG" id="nsr:NS506_07006"/>
<protein>
    <submittedName>
        <fullName evidence="2">Uncharacterized protein</fullName>
    </submittedName>
</protein>
<dbReference type="OrthoDB" id="4552877at2"/>
<dbReference type="AlphaFoldDB" id="A0A0B8NQL9"/>
<evidence type="ECO:0000313" key="2">
    <source>
        <dbReference type="EMBL" id="GAP32468.1"/>
    </source>
</evidence>
<keyword evidence="3" id="KW-1185">Reference proteome</keyword>
<dbReference type="Proteomes" id="UP000037179">
    <property type="component" value="Unassembled WGS sequence"/>
</dbReference>
<dbReference type="EMBL" id="CP017839">
    <property type="protein sequence ID" value="APB01034.1"/>
    <property type="molecule type" value="Genomic_DNA"/>
</dbReference>
<dbReference type="EMBL" id="BBYQ01000160">
    <property type="protein sequence ID" value="GAP32468.1"/>
    <property type="molecule type" value="Genomic_DNA"/>
</dbReference>
<reference evidence="1 4" key="3">
    <citation type="submission" date="2016-10" db="EMBL/GenBank/DDBJ databases">
        <title>Genome sequence of Nocardia seriolae strain EM150506, isolated from Anguila japonica.</title>
        <authorList>
            <person name="Han H.-J."/>
        </authorList>
    </citation>
    <scope>NUCLEOTIDE SEQUENCE [LARGE SCALE GENOMIC DNA]</scope>
    <source>
        <strain evidence="1 4">EM150506</strain>
    </source>
</reference>
<dbReference type="GeneID" id="93369901"/>
<evidence type="ECO:0000313" key="1">
    <source>
        <dbReference type="EMBL" id="APB01034.1"/>
    </source>
</evidence>